<keyword evidence="2" id="KW-1185">Reference proteome</keyword>
<reference evidence="1 2" key="1">
    <citation type="journal article" date="2021" name="BMC Genomics">
        <title>Datura genome reveals duplications of psychoactive alkaloid biosynthetic genes and high mutation rate following tissue culture.</title>
        <authorList>
            <person name="Rajewski A."/>
            <person name="Carter-House D."/>
            <person name="Stajich J."/>
            <person name="Litt A."/>
        </authorList>
    </citation>
    <scope>NUCLEOTIDE SEQUENCE [LARGE SCALE GENOMIC DNA]</scope>
    <source>
        <strain evidence="1">AR-01</strain>
    </source>
</reference>
<sequence>MASKAEKGMEIKKEDKYTPENWIDESRFVLEFPTVQDKVHELGLGYIFAEPKECNL</sequence>
<comment type="caution">
    <text evidence="1">The sequence shown here is derived from an EMBL/GenBank/DDBJ whole genome shotgun (WGS) entry which is preliminary data.</text>
</comment>
<protein>
    <submittedName>
        <fullName evidence="1">Uncharacterized protein</fullName>
    </submittedName>
</protein>
<dbReference type="Proteomes" id="UP000823775">
    <property type="component" value="Unassembled WGS sequence"/>
</dbReference>
<proteinExistence type="predicted"/>
<name>A0ABS8WTA7_DATST</name>
<accession>A0ABS8WTA7</accession>
<gene>
    <name evidence="1" type="ORF">HAX54_052464</name>
</gene>
<evidence type="ECO:0000313" key="2">
    <source>
        <dbReference type="Proteomes" id="UP000823775"/>
    </source>
</evidence>
<evidence type="ECO:0000313" key="1">
    <source>
        <dbReference type="EMBL" id="MCE3052384.1"/>
    </source>
</evidence>
<dbReference type="EMBL" id="JACEIK010009528">
    <property type="protein sequence ID" value="MCE3052384.1"/>
    <property type="molecule type" value="Genomic_DNA"/>
</dbReference>
<organism evidence="1 2">
    <name type="scientific">Datura stramonium</name>
    <name type="common">Jimsonweed</name>
    <name type="synonym">Common thornapple</name>
    <dbReference type="NCBI Taxonomy" id="4076"/>
    <lineage>
        <taxon>Eukaryota</taxon>
        <taxon>Viridiplantae</taxon>
        <taxon>Streptophyta</taxon>
        <taxon>Embryophyta</taxon>
        <taxon>Tracheophyta</taxon>
        <taxon>Spermatophyta</taxon>
        <taxon>Magnoliopsida</taxon>
        <taxon>eudicotyledons</taxon>
        <taxon>Gunneridae</taxon>
        <taxon>Pentapetalae</taxon>
        <taxon>asterids</taxon>
        <taxon>lamiids</taxon>
        <taxon>Solanales</taxon>
        <taxon>Solanaceae</taxon>
        <taxon>Solanoideae</taxon>
        <taxon>Datureae</taxon>
        <taxon>Datura</taxon>
    </lineage>
</organism>
<feature type="non-terminal residue" evidence="1">
    <location>
        <position position="56"/>
    </location>
</feature>